<dbReference type="GO" id="GO:0004139">
    <property type="term" value="F:deoxyribose-phosphate aldolase activity"/>
    <property type="evidence" value="ECO:0007669"/>
    <property type="project" value="UniProtKB-EC"/>
</dbReference>
<protein>
    <recommendedName>
        <fullName evidence="2">deoxyribose-phosphate aldolase</fullName>
        <ecNumber evidence="2">4.1.2.4</ecNumber>
    </recommendedName>
    <alternativeName>
        <fullName evidence="6">2-deoxy-D-ribose 5-phosphate aldolase</fullName>
    </alternativeName>
</protein>
<dbReference type="InterPro" id="IPR002915">
    <property type="entry name" value="DeoC/FbaB/LacD_aldolase"/>
</dbReference>
<dbReference type="HAMAP" id="MF_00114">
    <property type="entry name" value="DeoC_type1"/>
    <property type="match status" value="1"/>
</dbReference>
<dbReference type="STRING" id="1450539.A0A318ZE50"/>
<dbReference type="GO" id="GO:0005737">
    <property type="term" value="C:cytoplasm"/>
    <property type="evidence" value="ECO:0007669"/>
    <property type="project" value="InterPro"/>
</dbReference>
<organism evidence="9 10">
    <name type="scientific">Aspergillus saccharolyticus JOP 1030-1</name>
    <dbReference type="NCBI Taxonomy" id="1450539"/>
    <lineage>
        <taxon>Eukaryota</taxon>
        <taxon>Fungi</taxon>
        <taxon>Dikarya</taxon>
        <taxon>Ascomycota</taxon>
        <taxon>Pezizomycotina</taxon>
        <taxon>Eurotiomycetes</taxon>
        <taxon>Eurotiomycetidae</taxon>
        <taxon>Eurotiales</taxon>
        <taxon>Aspergillaceae</taxon>
        <taxon>Aspergillus</taxon>
        <taxon>Aspergillus subgen. Circumdati</taxon>
    </lineage>
</organism>
<dbReference type="Proteomes" id="UP000248349">
    <property type="component" value="Unassembled WGS sequence"/>
</dbReference>
<evidence type="ECO:0000256" key="6">
    <source>
        <dbReference type="ARBA" id="ARBA00032755"/>
    </source>
</evidence>
<comment type="similarity">
    <text evidence="1">Belongs to the DeoC/FbaB aldolase family. DeoC type 1 subfamily.</text>
</comment>
<evidence type="ECO:0000313" key="9">
    <source>
        <dbReference type="EMBL" id="PYH44897.1"/>
    </source>
</evidence>
<dbReference type="GeneID" id="37076386"/>
<dbReference type="InterPro" id="IPR013785">
    <property type="entry name" value="Aldolase_TIM"/>
</dbReference>
<dbReference type="PIRSF" id="PIRSF001357">
    <property type="entry name" value="DeoC"/>
    <property type="match status" value="1"/>
</dbReference>
<comment type="catalytic activity">
    <reaction evidence="7">
        <text>2-deoxy-D-ribose 5-phosphate = D-glyceraldehyde 3-phosphate + acetaldehyde</text>
        <dbReference type="Rhea" id="RHEA:12821"/>
        <dbReference type="ChEBI" id="CHEBI:15343"/>
        <dbReference type="ChEBI" id="CHEBI:59776"/>
        <dbReference type="ChEBI" id="CHEBI:62877"/>
        <dbReference type="EC" id="4.1.2.4"/>
    </reaction>
</comment>
<dbReference type="Pfam" id="PF01791">
    <property type="entry name" value="DeoC"/>
    <property type="match status" value="1"/>
</dbReference>
<keyword evidence="5 8" id="KW-0704">Schiff base</keyword>
<dbReference type="PANTHER" id="PTHR10889:SF1">
    <property type="entry name" value="DEOXYRIBOSE-PHOSPHATE ALDOLASE"/>
    <property type="match status" value="1"/>
</dbReference>
<accession>A0A318ZE50</accession>
<evidence type="ECO:0000313" key="10">
    <source>
        <dbReference type="Proteomes" id="UP000248349"/>
    </source>
</evidence>
<dbReference type="GO" id="GO:0016052">
    <property type="term" value="P:carbohydrate catabolic process"/>
    <property type="evidence" value="ECO:0007669"/>
    <property type="project" value="TreeGrafter"/>
</dbReference>
<feature type="active site" description="Proton donor/acceptor" evidence="8">
    <location>
        <position position="239"/>
    </location>
</feature>
<evidence type="ECO:0000256" key="3">
    <source>
        <dbReference type="ARBA" id="ARBA00022490"/>
    </source>
</evidence>
<keyword evidence="3" id="KW-0963">Cytoplasm</keyword>
<evidence type="ECO:0000256" key="4">
    <source>
        <dbReference type="ARBA" id="ARBA00023239"/>
    </source>
</evidence>
<keyword evidence="10" id="KW-1185">Reference proteome</keyword>
<dbReference type="InterPro" id="IPR028581">
    <property type="entry name" value="DeoC_typeI"/>
</dbReference>
<dbReference type="Gene3D" id="3.20.20.70">
    <property type="entry name" value="Aldolase class I"/>
    <property type="match status" value="1"/>
</dbReference>
<dbReference type="AlphaFoldDB" id="A0A318ZE50"/>
<dbReference type="SUPFAM" id="SSF51569">
    <property type="entry name" value="Aldolase"/>
    <property type="match status" value="1"/>
</dbReference>
<dbReference type="PANTHER" id="PTHR10889">
    <property type="entry name" value="DEOXYRIBOSE-PHOSPHATE ALDOLASE"/>
    <property type="match status" value="1"/>
</dbReference>
<dbReference type="OrthoDB" id="70823at2759"/>
<gene>
    <name evidence="9" type="ORF">BP01DRAFT_357252</name>
</gene>
<evidence type="ECO:0000256" key="2">
    <source>
        <dbReference type="ARBA" id="ARBA00012515"/>
    </source>
</evidence>
<dbReference type="RefSeq" id="XP_025430879.1">
    <property type="nucleotide sequence ID" value="XM_025575158.1"/>
</dbReference>
<feature type="active site" description="Schiff-base intermediate with acetaldehyde" evidence="8">
    <location>
        <position position="207"/>
    </location>
</feature>
<dbReference type="GO" id="GO:0046386">
    <property type="term" value="P:deoxyribose phosphate catabolic process"/>
    <property type="evidence" value="ECO:0007669"/>
    <property type="project" value="UniProtKB-UniPathway"/>
</dbReference>
<evidence type="ECO:0000256" key="7">
    <source>
        <dbReference type="ARBA" id="ARBA00048791"/>
    </source>
</evidence>
<dbReference type="NCBIfam" id="TIGR00126">
    <property type="entry name" value="deoC"/>
    <property type="match status" value="1"/>
</dbReference>
<sequence length="283" mass="29686">MPSNPTIPATNSDWTALITQTHRTITSLEPVTYTTTTPVSETIDHTQLSLTATPEQIDTLCTEARTHNFATVCVRLRYVARAVENLHHSAPPQTQTQNLQASSPAKNTPGIACVISFHEGTAPTSSKVTEALAAVSAGATELDMVLNRPLLQQGEYAAVYEDIQAVRAAIPASVGLKVILETGRLGSAEEVVAGSVVACLAGADYIKTSTGFDGPGARVEDVRVMRAVADALGTGTKVKASGGVRSRADWRRMVEAGAERIGSSSGVRIVVGSGDEKGKVEGY</sequence>
<keyword evidence="4" id="KW-0456">Lyase</keyword>
<dbReference type="UniPathway" id="UPA00002">
    <property type="reaction ID" value="UER00468"/>
</dbReference>
<evidence type="ECO:0000256" key="1">
    <source>
        <dbReference type="ARBA" id="ARBA00010936"/>
    </source>
</evidence>
<evidence type="ECO:0000256" key="5">
    <source>
        <dbReference type="ARBA" id="ARBA00023270"/>
    </source>
</evidence>
<evidence type="ECO:0000256" key="8">
    <source>
        <dbReference type="PIRSR" id="PIRSR001357-50"/>
    </source>
</evidence>
<reference evidence="9 10" key="1">
    <citation type="submission" date="2016-12" db="EMBL/GenBank/DDBJ databases">
        <title>The genomes of Aspergillus section Nigri reveals drivers in fungal speciation.</title>
        <authorList>
            <consortium name="DOE Joint Genome Institute"/>
            <person name="Vesth T.C."/>
            <person name="Nybo J."/>
            <person name="Theobald S."/>
            <person name="Brandl J."/>
            <person name="Frisvad J.C."/>
            <person name="Nielsen K.F."/>
            <person name="Lyhne E.K."/>
            <person name="Kogle M.E."/>
            <person name="Kuo A."/>
            <person name="Riley R."/>
            <person name="Clum A."/>
            <person name="Nolan M."/>
            <person name="Lipzen A."/>
            <person name="Salamov A."/>
            <person name="Henrissat B."/>
            <person name="Wiebenga A."/>
            <person name="De Vries R.P."/>
            <person name="Grigoriev I.V."/>
            <person name="Mortensen U.H."/>
            <person name="Andersen M.R."/>
            <person name="Baker S.E."/>
        </authorList>
    </citation>
    <scope>NUCLEOTIDE SEQUENCE [LARGE SCALE GENOMIC DNA]</scope>
    <source>
        <strain evidence="9 10">JOP 1030-1</strain>
    </source>
</reference>
<dbReference type="GO" id="GO:0009264">
    <property type="term" value="P:deoxyribonucleotide catabolic process"/>
    <property type="evidence" value="ECO:0007669"/>
    <property type="project" value="InterPro"/>
</dbReference>
<dbReference type="SMART" id="SM01133">
    <property type="entry name" value="DeoC"/>
    <property type="match status" value="1"/>
</dbReference>
<name>A0A318ZE50_9EURO</name>
<dbReference type="CDD" id="cd00959">
    <property type="entry name" value="DeoC"/>
    <property type="match status" value="1"/>
</dbReference>
<dbReference type="EC" id="4.1.2.4" evidence="2"/>
<proteinExistence type="inferred from homology"/>
<dbReference type="EMBL" id="KZ821234">
    <property type="protein sequence ID" value="PYH44897.1"/>
    <property type="molecule type" value="Genomic_DNA"/>
</dbReference>
<dbReference type="InterPro" id="IPR011343">
    <property type="entry name" value="DeoC"/>
</dbReference>